<feature type="disulfide bond" evidence="4">
    <location>
        <begin position="93"/>
        <end position="120"/>
    </location>
</feature>
<reference evidence="6 7" key="1">
    <citation type="journal article" date="2018" name="Elife">
        <title>Firefly genomes illuminate parallel origins of bioluminescence in beetles.</title>
        <authorList>
            <person name="Fallon T.R."/>
            <person name="Lower S.E."/>
            <person name="Chang C.H."/>
            <person name="Bessho-Uehara M."/>
            <person name="Martin G.J."/>
            <person name="Bewick A.J."/>
            <person name="Behringer M."/>
            <person name="Debat H.J."/>
            <person name="Wong I."/>
            <person name="Day J.C."/>
            <person name="Suvorov A."/>
            <person name="Silva C.J."/>
            <person name="Stanger-Hall K.F."/>
            <person name="Hall D.W."/>
            <person name="Schmitz R.J."/>
            <person name="Nelson D.R."/>
            <person name="Lewis S.M."/>
            <person name="Shigenobu S."/>
            <person name="Bybee S.M."/>
            <person name="Larracuente A.M."/>
            <person name="Oba Y."/>
            <person name="Weng J.K."/>
        </authorList>
    </citation>
    <scope>NUCLEOTIDE SEQUENCE [LARGE SCALE GENOMIC DNA]</scope>
    <source>
        <strain evidence="6">1611_PpyrPB1</strain>
        <tissue evidence="6">Whole body</tissue>
    </source>
</reference>
<dbReference type="PANTHER" id="PTHR45656">
    <property type="entry name" value="PROTEIN CBR-CLEC-78"/>
    <property type="match status" value="1"/>
</dbReference>
<dbReference type="InterPro" id="IPR051277">
    <property type="entry name" value="SEZ6_CSMD_C4BPB_Regulators"/>
</dbReference>
<feature type="disulfide bond" evidence="4">
    <location>
        <begin position="281"/>
        <end position="308"/>
    </location>
</feature>
<feature type="domain" description="Sushi" evidence="5">
    <location>
        <begin position="254"/>
        <end position="310"/>
    </location>
</feature>
<comment type="caution">
    <text evidence="6">The sequence shown here is derived from an EMBL/GenBank/DDBJ whole genome shotgun (WGS) entry which is preliminary data.</text>
</comment>
<feature type="disulfide bond" evidence="4">
    <location>
        <begin position="222"/>
        <end position="249"/>
    </location>
</feature>
<keyword evidence="1" id="KW-0732">Signal</keyword>
<dbReference type="InterPro" id="IPR035976">
    <property type="entry name" value="Sushi/SCR/CCP_sf"/>
</dbReference>
<dbReference type="AlphaFoldDB" id="A0A5N4AH33"/>
<proteinExistence type="predicted"/>
<feature type="domain" description="Sushi" evidence="5">
    <location>
        <begin position="123"/>
        <end position="185"/>
    </location>
</feature>
<name>A0A5N4AH33_PHOPY</name>
<feature type="domain" description="Sushi" evidence="5">
    <location>
        <begin position="186"/>
        <end position="251"/>
    </location>
</feature>
<dbReference type="CDD" id="cd00033">
    <property type="entry name" value="CCP"/>
    <property type="match status" value="4"/>
</dbReference>
<accession>A0A5N4AH33</accession>
<evidence type="ECO:0000313" key="7">
    <source>
        <dbReference type="Proteomes" id="UP000327044"/>
    </source>
</evidence>
<organism evidence="6 7">
    <name type="scientific">Photinus pyralis</name>
    <name type="common">Common eastern firefly</name>
    <name type="synonym">Lampyris pyralis</name>
    <dbReference type="NCBI Taxonomy" id="7054"/>
    <lineage>
        <taxon>Eukaryota</taxon>
        <taxon>Metazoa</taxon>
        <taxon>Ecdysozoa</taxon>
        <taxon>Arthropoda</taxon>
        <taxon>Hexapoda</taxon>
        <taxon>Insecta</taxon>
        <taxon>Pterygota</taxon>
        <taxon>Neoptera</taxon>
        <taxon>Endopterygota</taxon>
        <taxon>Coleoptera</taxon>
        <taxon>Polyphaga</taxon>
        <taxon>Elateriformia</taxon>
        <taxon>Elateroidea</taxon>
        <taxon>Lampyridae</taxon>
        <taxon>Lampyrinae</taxon>
        <taxon>Photinus</taxon>
    </lineage>
</organism>
<protein>
    <recommendedName>
        <fullName evidence="5">Sushi domain-containing protein</fullName>
    </recommendedName>
</protein>
<dbReference type="EMBL" id="VVIM01000007">
    <property type="protein sequence ID" value="KAB0796627.1"/>
    <property type="molecule type" value="Genomic_DNA"/>
</dbReference>
<dbReference type="Gene3D" id="2.10.70.10">
    <property type="entry name" value="Complement Module, domain 1"/>
    <property type="match status" value="4"/>
</dbReference>
<evidence type="ECO:0000259" key="5">
    <source>
        <dbReference type="PROSITE" id="PS50923"/>
    </source>
</evidence>
<gene>
    <name evidence="6" type="ORF">PPYR_10688</name>
</gene>
<dbReference type="PANTHER" id="PTHR45656:SF4">
    <property type="entry name" value="PROTEIN CBR-CLEC-78"/>
    <property type="match status" value="1"/>
</dbReference>
<dbReference type="InterPro" id="IPR000436">
    <property type="entry name" value="Sushi_SCR_CCP_dom"/>
</dbReference>
<dbReference type="PROSITE" id="PS50923">
    <property type="entry name" value="SUSHI"/>
    <property type="match status" value="4"/>
</dbReference>
<evidence type="ECO:0000256" key="4">
    <source>
        <dbReference type="PROSITE-ProRule" id="PRU00302"/>
    </source>
</evidence>
<dbReference type="InParanoid" id="A0A5N4AH33"/>
<evidence type="ECO:0000256" key="2">
    <source>
        <dbReference type="ARBA" id="ARBA00022737"/>
    </source>
</evidence>
<feature type="domain" description="Sushi" evidence="5">
    <location>
        <begin position="64"/>
        <end position="122"/>
    </location>
</feature>
<keyword evidence="7" id="KW-1185">Reference proteome</keyword>
<dbReference type="Pfam" id="PF00084">
    <property type="entry name" value="Sushi"/>
    <property type="match status" value="4"/>
</dbReference>
<feature type="disulfide bond" evidence="4">
    <location>
        <begin position="156"/>
        <end position="183"/>
    </location>
</feature>
<sequence length="314" mass="33974">MYWQLFVSTTDILSFASGWAIASEERDWKYRLSIYYAKPQDSGTFTCSTPRGVTNSISLHVAAVHCGPISVSSMHLTVRVEGTRLGHTAIFQCPIGFKVNGNANLTCQASGKWSSSVPSCDPVRCPSLVTPGALDEPHVKVMEHNCSYGGRAVFSCAWGYQLVGPPGVECELDGNWSGPVPKCLPIQCSPPVIPVNGHLIQSESAGMDGGRYAVGSLVQFACRGAHVLEGEPSIICTETGYWSHPPPFCKPRCPYLGEPENGAVVPSKFAYEPGDELQVICNPGFESRLEARPKCLADGRWSMPLPQCTIYSEI</sequence>
<dbReference type="OrthoDB" id="6127264at2759"/>
<comment type="caution">
    <text evidence="4">Lacks conserved residue(s) required for the propagation of feature annotation.</text>
</comment>
<keyword evidence="3 4" id="KW-1015">Disulfide bond</keyword>
<evidence type="ECO:0000313" key="6">
    <source>
        <dbReference type="EMBL" id="KAB0796627.1"/>
    </source>
</evidence>
<evidence type="ECO:0000256" key="1">
    <source>
        <dbReference type="ARBA" id="ARBA00022729"/>
    </source>
</evidence>
<evidence type="ECO:0000256" key="3">
    <source>
        <dbReference type="ARBA" id="ARBA00023157"/>
    </source>
</evidence>
<dbReference type="SMART" id="SM00032">
    <property type="entry name" value="CCP"/>
    <property type="match status" value="4"/>
</dbReference>
<dbReference type="SUPFAM" id="SSF57535">
    <property type="entry name" value="Complement control module/SCR domain"/>
    <property type="match status" value="4"/>
</dbReference>
<keyword evidence="2" id="KW-0677">Repeat</keyword>
<keyword evidence="4" id="KW-0768">Sushi</keyword>
<dbReference type="Proteomes" id="UP000327044">
    <property type="component" value="Unassembled WGS sequence"/>
</dbReference>